<feature type="compositionally biased region" description="Basic and acidic residues" evidence="2">
    <location>
        <begin position="546"/>
        <end position="568"/>
    </location>
</feature>
<dbReference type="EMBL" id="WHUW01000004">
    <property type="protein sequence ID" value="KAF8447631.1"/>
    <property type="molecule type" value="Genomic_DNA"/>
</dbReference>
<protein>
    <submittedName>
        <fullName evidence="4">Rab-GTPase-TBC domain-containing protein</fullName>
    </submittedName>
</protein>
<dbReference type="FunFam" id="1.10.8.270:FF:000031">
    <property type="entry name" value="TBC1 domain family member 5"/>
    <property type="match status" value="1"/>
</dbReference>
<dbReference type="FunFam" id="1.10.472.80:FF:000038">
    <property type="entry name" value="TBC1 domain family member 5"/>
    <property type="match status" value="1"/>
</dbReference>
<dbReference type="SMART" id="SM00164">
    <property type="entry name" value="TBC"/>
    <property type="match status" value="1"/>
</dbReference>
<feature type="compositionally biased region" description="Polar residues" evidence="2">
    <location>
        <begin position="464"/>
        <end position="475"/>
    </location>
</feature>
<name>A0AAD4C3N9_BOLED</name>
<dbReference type="Pfam" id="PF00566">
    <property type="entry name" value="RabGAP-TBC"/>
    <property type="match status" value="1"/>
</dbReference>
<organism evidence="4 5">
    <name type="scientific">Boletus edulis BED1</name>
    <dbReference type="NCBI Taxonomy" id="1328754"/>
    <lineage>
        <taxon>Eukaryota</taxon>
        <taxon>Fungi</taxon>
        <taxon>Dikarya</taxon>
        <taxon>Basidiomycota</taxon>
        <taxon>Agaricomycotina</taxon>
        <taxon>Agaricomycetes</taxon>
        <taxon>Agaricomycetidae</taxon>
        <taxon>Boletales</taxon>
        <taxon>Boletineae</taxon>
        <taxon>Boletaceae</taxon>
        <taxon>Boletoideae</taxon>
        <taxon>Boletus</taxon>
    </lineage>
</organism>
<evidence type="ECO:0000313" key="4">
    <source>
        <dbReference type="EMBL" id="KAF8447631.1"/>
    </source>
</evidence>
<keyword evidence="5" id="KW-1185">Reference proteome</keyword>
<dbReference type="PANTHER" id="PTHR22957:SF337">
    <property type="entry name" value="TBC1 DOMAIN FAMILY MEMBER 5"/>
    <property type="match status" value="1"/>
</dbReference>
<dbReference type="PANTHER" id="PTHR22957">
    <property type="entry name" value="TBC1 DOMAIN FAMILY MEMBER GTPASE-ACTIVATING PROTEIN"/>
    <property type="match status" value="1"/>
</dbReference>
<feature type="domain" description="Rab-GAP TBC" evidence="3">
    <location>
        <begin position="152"/>
        <end position="358"/>
    </location>
</feature>
<evidence type="ECO:0000259" key="3">
    <source>
        <dbReference type="PROSITE" id="PS50086"/>
    </source>
</evidence>
<comment type="caution">
    <text evidence="4">The sequence shown here is derived from an EMBL/GenBank/DDBJ whole genome shotgun (WGS) entry which is preliminary data.</text>
</comment>
<dbReference type="InterPro" id="IPR000195">
    <property type="entry name" value="Rab-GAP-TBC_dom"/>
</dbReference>
<evidence type="ECO:0000256" key="1">
    <source>
        <dbReference type="ARBA" id="ARBA00022468"/>
    </source>
</evidence>
<feature type="region of interest" description="Disordered" evidence="2">
    <location>
        <begin position="449"/>
        <end position="479"/>
    </location>
</feature>
<feature type="region of interest" description="Disordered" evidence="2">
    <location>
        <begin position="523"/>
        <end position="576"/>
    </location>
</feature>
<evidence type="ECO:0000256" key="2">
    <source>
        <dbReference type="SAM" id="MobiDB-lite"/>
    </source>
</evidence>
<sequence>MAEQVARPTTRLTYHIFQQLFQSGFTLSKLKDTVGQGQLLHSSDGAIGIPGRSLAWKARHRYRCIPFLAFAYLFLLKDEPLEPSPDEVPSIPIKLLRSSRQQFSEVLLEKMKAPDGSYDESFVVPGLTIPRQKTQLAVDLEMNNPLSLHDEARGTFNPWRAWFAAVDLRKTIQQDVERTFPDMGYFRNQDVQHQLTNVLFLYCQMHPDIGYRQGMHELLAPLYYAIDFDSVAESESPGPDPLFSELCSRSWVAADSWALFSSLMDHISHWYEWREPTSPPSVSRGPINLKPYVSPIIQTCNNIQGTLLKSVDPVLHDAMQSAGVEPQLYGLRWLRLLFTREFPMDEAMMLWDGLFASSSPLPDIVQWTCVAMLIRIRTKLISSDYNTQLMHVLRYPPCPVHAEAASHHILLLIRQATALEMLHTPSAGAFLAIENRNFLNIPIEVPEPPPVIRRKARPTERTHQTSSSDNMSGSPPTEILRQQPASQLGFPELIARGLLDRGESLGINRTVMHAVSELKRNLPDLSSTLGRPPSFGSSSMSSYPLLDERTPTAEKYTWDHRSGFESAREGTSSTTE</sequence>
<dbReference type="GO" id="GO:0005096">
    <property type="term" value="F:GTPase activator activity"/>
    <property type="evidence" value="ECO:0007669"/>
    <property type="project" value="UniProtKB-KW"/>
</dbReference>
<proteinExistence type="predicted"/>
<dbReference type="PROSITE" id="PS50086">
    <property type="entry name" value="TBC_RABGAP"/>
    <property type="match status" value="1"/>
</dbReference>
<dbReference type="InterPro" id="IPR035969">
    <property type="entry name" value="Rab-GAP_TBC_sf"/>
</dbReference>
<dbReference type="SUPFAM" id="SSF47923">
    <property type="entry name" value="Ypt/Rab-GAP domain of gyp1p"/>
    <property type="match status" value="2"/>
</dbReference>
<keyword evidence="1" id="KW-0343">GTPase activation</keyword>
<accession>A0AAD4C3N9</accession>
<dbReference type="Gene3D" id="1.10.472.80">
    <property type="entry name" value="Ypt/Rab-GAP domain of gyp1p, domain 3"/>
    <property type="match status" value="1"/>
</dbReference>
<dbReference type="Gene3D" id="1.10.8.270">
    <property type="entry name" value="putative rabgap domain of human tbc1 domain family member 14 like domains"/>
    <property type="match status" value="1"/>
</dbReference>
<reference evidence="4" key="2">
    <citation type="journal article" date="2020" name="Nat. Commun.">
        <title>Large-scale genome sequencing of mycorrhizal fungi provides insights into the early evolution of symbiotic traits.</title>
        <authorList>
            <person name="Miyauchi S."/>
            <person name="Kiss E."/>
            <person name="Kuo A."/>
            <person name="Drula E."/>
            <person name="Kohler A."/>
            <person name="Sanchez-Garcia M."/>
            <person name="Morin E."/>
            <person name="Andreopoulos B."/>
            <person name="Barry K.W."/>
            <person name="Bonito G."/>
            <person name="Buee M."/>
            <person name="Carver A."/>
            <person name="Chen C."/>
            <person name="Cichocki N."/>
            <person name="Clum A."/>
            <person name="Culley D."/>
            <person name="Crous P.W."/>
            <person name="Fauchery L."/>
            <person name="Girlanda M."/>
            <person name="Hayes R.D."/>
            <person name="Keri Z."/>
            <person name="LaButti K."/>
            <person name="Lipzen A."/>
            <person name="Lombard V."/>
            <person name="Magnuson J."/>
            <person name="Maillard F."/>
            <person name="Murat C."/>
            <person name="Nolan M."/>
            <person name="Ohm R.A."/>
            <person name="Pangilinan J."/>
            <person name="Pereira M.F."/>
            <person name="Perotto S."/>
            <person name="Peter M."/>
            <person name="Pfister S."/>
            <person name="Riley R."/>
            <person name="Sitrit Y."/>
            <person name="Stielow J.B."/>
            <person name="Szollosi G."/>
            <person name="Zifcakova L."/>
            <person name="Stursova M."/>
            <person name="Spatafora J.W."/>
            <person name="Tedersoo L."/>
            <person name="Vaario L.M."/>
            <person name="Yamada A."/>
            <person name="Yan M."/>
            <person name="Wang P."/>
            <person name="Xu J."/>
            <person name="Bruns T."/>
            <person name="Baldrian P."/>
            <person name="Vilgalys R."/>
            <person name="Dunand C."/>
            <person name="Henrissat B."/>
            <person name="Grigoriev I.V."/>
            <person name="Hibbett D."/>
            <person name="Nagy L.G."/>
            <person name="Martin F.M."/>
        </authorList>
    </citation>
    <scope>NUCLEOTIDE SEQUENCE</scope>
    <source>
        <strain evidence="4">BED1</strain>
    </source>
</reference>
<dbReference type="AlphaFoldDB" id="A0AAD4C3N9"/>
<dbReference type="Proteomes" id="UP001194468">
    <property type="component" value="Unassembled WGS sequence"/>
</dbReference>
<reference evidence="4" key="1">
    <citation type="submission" date="2019-10" db="EMBL/GenBank/DDBJ databases">
        <authorList>
            <consortium name="DOE Joint Genome Institute"/>
            <person name="Kuo A."/>
            <person name="Miyauchi S."/>
            <person name="Kiss E."/>
            <person name="Drula E."/>
            <person name="Kohler A."/>
            <person name="Sanchez-Garcia M."/>
            <person name="Andreopoulos B."/>
            <person name="Barry K.W."/>
            <person name="Bonito G."/>
            <person name="Buee M."/>
            <person name="Carver A."/>
            <person name="Chen C."/>
            <person name="Cichocki N."/>
            <person name="Clum A."/>
            <person name="Culley D."/>
            <person name="Crous P.W."/>
            <person name="Fauchery L."/>
            <person name="Girlanda M."/>
            <person name="Hayes R."/>
            <person name="Keri Z."/>
            <person name="LaButti K."/>
            <person name="Lipzen A."/>
            <person name="Lombard V."/>
            <person name="Magnuson J."/>
            <person name="Maillard F."/>
            <person name="Morin E."/>
            <person name="Murat C."/>
            <person name="Nolan M."/>
            <person name="Ohm R."/>
            <person name="Pangilinan J."/>
            <person name="Pereira M."/>
            <person name="Perotto S."/>
            <person name="Peter M."/>
            <person name="Riley R."/>
            <person name="Sitrit Y."/>
            <person name="Stielow B."/>
            <person name="Szollosi G."/>
            <person name="Zifcakova L."/>
            <person name="Stursova M."/>
            <person name="Spatafora J.W."/>
            <person name="Tedersoo L."/>
            <person name="Vaario L.-M."/>
            <person name="Yamada A."/>
            <person name="Yan M."/>
            <person name="Wang P."/>
            <person name="Xu J."/>
            <person name="Bruns T."/>
            <person name="Baldrian P."/>
            <person name="Vilgalys R."/>
            <person name="Henrissat B."/>
            <person name="Grigoriev I.V."/>
            <person name="Hibbett D."/>
            <person name="Nagy L.G."/>
            <person name="Martin F.M."/>
        </authorList>
    </citation>
    <scope>NUCLEOTIDE SEQUENCE</scope>
    <source>
        <strain evidence="4">BED1</strain>
    </source>
</reference>
<gene>
    <name evidence="4" type="ORF">L210DRAFT_3714422</name>
</gene>
<evidence type="ECO:0000313" key="5">
    <source>
        <dbReference type="Proteomes" id="UP001194468"/>
    </source>
</evidence>